<dbReference type="InterPro" id="IPR027417">
    <property type="entry name" value="P-loop_NTPase"/>
</dbReference>
<proteinExistence type="predicted"/>
<dbReference type="SUPFAM" id="SSF52540">
    <property type="entry name" value="P-loop containing nucleoside triphosphate hydrolases"/>
    <property type="match status" value="1"/>
</dbReference>
<dbReference type="EMBL" id="BMDY01000004">
    <property type="protein sequence ID" value="GGA99046.1"/>
    <property type="molecule type" value="Genomic_DNA"/>
</dbReference>
<protein>
    <submittedName>
        <fullName evidence="1">ATPase AAA</fullName>
    </submittedName>
</protein>
<organism evidence="1 2">
    <name type="scientific">Agarivorans gilvus</name>
    <dbReference type="NCBI Taxonomy" id="680279"/>
    <lineage>
        <taxon>Bacteria</taxon>
        <taxon>Pseudomonadati</taxon>
        <taxon>Pseudomonadota</taxon>
        <taxon>Gammaproteobacteria</taxon>
        <taxon>Alteromonadales</taxon>
        <taxon>Alteromonadaceae</taxon>
        <taxon>Agarivorans</taxon>
    </lineage>
</organism>
<dbReference type="PANTHER" id="PTHR13308">
    <property type="entry name" value="NEDD4-BINDING PROTEIN 2-LIKE 1"/>
    <property type="match status" value="1"/>
</dbReference>
<comment type="caution">
    <text evidence="1">The sequence shown here is derived from an EMBL/GenBank/DDBJ whole genome shotgun (WGS) entry which is preliminary data.</text>
</comment>
<name>A0ABQ1HYD2_9ALTE</name>
<keyword evidence="2" id="KW-1185">Reference proteome</keyword>
<dbReference type="Pfam" id="PF13671">
    <property type="entry name" value="AAA_33"/>
    <property type="match status" value="1"/>
</dbReference>
<dbReference type="Proteomes" id="UP000651977">
    <property type="component" value="Unassembled WGS sequence"/>
</dbReference>
<dbReference type="Gene3D" id="3.40.50.300">
    <property type="entry name" value="P-loop containing nucleotide triphosphate hydrolases"/>
    <property type="match status" value="1"/>
</dbReference>
<accession>A0ABQ1HYD2</accession>
<dbReference type="InterPro" id="IPR026302">
    <property type="entry name" value="NEDD4-bd_p2"/>
</dbReference>
<dbReference type="PANTHER" id="PTHR13308:SF40">
    <property type="entry name" value="NEDD4-BINDING PROTEIN 2-LIKE 1"/>
    <property type="match status" value="1"/>
</dbReference>
<sequence>MVSKQALTVYLNNLSLDEGAEMSKTALTLTLIRGLPGSGKSTLAKSLPGVHLEADMFFVDKQGHYHFQPQKLSHAHAWCQQQTEQQLKMGKSVVVANTFVELWEMQAYRDIAARTGAKLIIRCCRGNYGNEHGVSRQTIANMRQRWQE</sequence>
<gene>
    <name evidence="1" type="ORF">GCM10007414_10120</name>
</gene>
<reference evidence="2" key="1">
    <citation type="journal article" date="2019" name="Int. J. Syst. Evol. Microbiol.">
        <title>The Global Catalogue of Microorganisms (GCM) 10K type strain sequencing project: providing services to taxonomists for standard genome sequencing and annotation.</title>
        <authorList>
            <consortium name="The Broad Institute Genomics Platform"/>
            <consortium name="The Broad Institute Genome Sequencing Center for Infectious Disease"/>
            <person name="Wu L."/>
            <person name="Ma J."/>
        </authorList>
    </citation>
    <scope>NUCLEOTIDE SEQUENCE [LARGE SCALE GENOMIC DNA]</scope>
    <source>
        <strain evidence="2">CGMCC 1.10131</strain>
    </source>
</reference>
<evidence type="ECO:0000313" key="2">
    <source>
        <dbReference type="Proteomes" id="UP000651977"/>
    </source>
</evidence>
<evidence type="ECO:0000313" key="1">
    <source>
        <dbReference type="EMBL" id="GGA99046.1"/>
    </source>
</evidence>